<protein>
    <submittedName>
        <fullName evidence="16">Coatomer subunit beta</fullName>
    </submittedName>
</protein>
<feature type="compositionally biased region" description="Acidic residues" evidence="13">
    <location>
        <begin position="518"/>
        <end position="534"/>
    </location>
</feature>
<dbReference type="GO" id="GO:0016192">
    <property type="term" value="P:vesicle-mediated transport"/>
    <property type="evidence" value="ECO:0007669"/>
    <property type="project" value="UniProtKB-KW"/>
</dbReference>
<dbReference type="FunFam" id="1.25.40.470:FF:000001">
    <property type="entry name" value="Coatomer subunit beta"/>
    <property type="match status" value="1"/>
</dbReference>
<reference evidence="16 17" key="1">
    <citation type="submission" date="2024-11" db="EMBL/GenBank/DDBJ databases">
        <title>Adaptive evolution of stress response genes in parasites aligns with host niche diversity.</title>
        <authorList>
            <person name="Hahn C."/>
            <person name="Resl P."/>
        </authorList>
    </citation>
    <scope>NUCLEOTIDE SEQUENCE [LARGE SCALE GENOMIC DNA]</scope>
    <source>
        <strain evidence="16">EGGRZ-B1_66</strain>
        <tissue evidence="16">Body</tissue>
    </source>
</reference>
<evidence type="ECO:0000256" key="1">
    <source>
        <dbReference type="ARBA" id="ARBA00004255"/>
    </source>
</evidence>
<keyword evidence="7" id="KW-0677">Repeat</keyword>
<dbReference type="GO" id="GO:0030663">
    <property type="term" value="C:COPI-coated vesicle membrane"/>
    <property type="evidence" value="ECO:0007669"/>
    <property type="project" value="UniProtKB-SubCell"/>
</dbReference>
<proteinExistence type="inferred from homology"/>
<keyword evidence="9" id="KW-0653">Protein transport</keyword>
<keyword evidence="17" id="KW-1185">Reference proteome</keyword>
<sequence>EFRAFKLDYGAEQIFSGTLLGLRSSNLSFYDWESGQLIRTIEVQPTHVYWSEGGNLVAICTKDEFFILAYNSDVVEQAIASGSINDEPDGVERAFDMLPNGQVTETVVNAQWYGDVFIFTNSSNRLRYFVGGQVVTVAHLERPMHLLGYLSKENRVFLGDRDLKIVSYSLVLSVLEYQTAIMRRDLDTADKLLPSIPQAQRTKMAQFLEKQGFLEQALAVTTDADHKFELAMQMKNLDLAFQLSLAENDEDQALEARWKQLADAASKMCRFDLAQQCLVRAKDYASLLLIASSTGDREMMLQLAQETKAEGRNNLSFLAYFLLHDLEASLDILIKSERIPEAAMFARTYMPSKVSEITTMWRSSLLSSAKTPADSKFAEVIANPADYANLFPGFEQCLKAEQFLATQAETMKMKPASAFVEIEPSWERDVIAECESAGFVFDATRVVQHTKENIDVSSLLQPMETMSMRSSSPAAAVSSQQSSRPFSPPLQQLHREETPEVFRREEEPVHEPSPEFKDAEEDEEENFEDDDIERELDQELKKMQKPEVAAAPKTDFMNTDWGSDEDYE</sequence>
<comment type="similarity">
    <text evidence="3">Belongs to the WD repeat COPB2 family.</text>
</comment>
<gene>
    <name evidence="16" type="primary">COPB2_1</name>
    <name evidence="16" type="ORF">Ciccas_006196</name>
</gene>
<comment type="caution">
    <text evidence="16">The sequence shown here is derived from an EMBL/GenBank/DDBJ whole genome shotgun (WGS) entry which is preliminary data.</text>
</comment>
<dbReference type="InterPro" id="IPR011044">
    <property type="entry name" value="Quino_amine_DH_bsu"/>
</dbReference>
<dbReference type="Gene3D" id="1.25.40.470">
    <property type="match status" value="1"/>
</dbReference>
<evidence type="ECO:0000256" key="10">
    <source>
        <dbReference type="ARBA" id="ARBA00023034"/>
    </source>
</evidence>
<evidence type="ECO:0000256" key="6">
    <source>
        <dbReference type="ARBA" id="ARBA00022574"/>
    </source>
</evidence>
<name>A0ABD2Q6I8_9PLAT</name>
<evidence type="ECO:0000256" key="13">
    <source>
        <dbReference type="SAM" id="MobiDB-lite"/>
    </source>
</evidence>
<evidence type="ECO:0000313" key="16">
    <source>
        <dbReference type="EMBL" id="KAL3315179.1"/>
    </source>
</evidence>
<evidence type="ECO:0000256" key="3">
    <source>
        <dbReference type="ARBA" id="ARBA00010844"/>
    </source>
</evidence>
<evidence type="ECO:0000256" key="12">
    <source>
        <dbReference type="ARBA" id="ARBA00023329"/>
    </source>
</evidence>
<feature type="domain" description="COPA/B TPR" evidence="15">
    <location>
        <begin position="177"/>
        <end position="362"/>
    </location>
</feature>
<keyword evidence="4" id="KW-0813">Transport</keyword>
<feature type="domain" description="COPA/B second beta-propeller" evidence="14">
    <location>
        <begin position="4"/>
        <end position="160"/>
    </location>
</feature>
<dbReference type="AlphaFoldDB" id="A0ABD2Q6I8"/>
<dbReference type="CDD" id="cd22947">
    <property type="entry name" value="Coatomer_WDAD_beta-like"/>
    <property type="match status" value="1"/>
</dbReference>
<evidence type="ECO:0000256" key="5">
    <source>
        <dbReference type="ARBA" id="ARBA00022490"/>
    </source>
</evidence>
<organism evidence="16 17">
    <name type="scientific">Cichlidogyrus casuarinus</name>
    <dbReference type="NCBI Taxonomy" id="1844966"/>
    <lineage>
        <taxon>Eukaryota</taxon>
        <taxon>Metazoa</taxon>
        <taxon>Spiralia</taxon>
        <taxon>Lophotrochozoa</taxon>
        <taxon>Platyhelminthes</taxon>
        <taxon>Monogenea</taxon>
        <taxon>Monopisthocotylea</taxon>
        <taxon>Dactylogyridea</taxon>
        <taxon>Ancyrocephalidae</taxon>
        <taxon>Cichlidogyrus</taxon>
    </lineage>
</organism>
<feature type="compositionally biased region" description="Low complexity" evidence="13">
    <location>
        <begin position="466"/>
        <end position="492"/>
    </location>
</feature>
<dbReference type="Pfam" id="PF04053">
    <property type="entry name" value="B-prop_COPA_B_2nd"/>
    <property type="match status" value="1"/>
</dbReference>
<dbReference type="EMBL" id="JBJKFK010000808">
    <property type="protein sequence ID" value="KAL3315179.1"/>
    <property type="molecule type" value="Genomic_DNA"/>
</dbReference>
<keyword evidence="6" id="KW-0853">WD repeat</keyword>
<accession>A0ABD2Q6I8</accession>
<feature type="compositionally biased region" description="Basic and acidic residues" evidence="13">
    <location>
        <begin position="493"/>
        <end position="517"/>
    </location>
</feature>
<evidence type="ECO:0000256" key="7">
    <source>
        <dbReference type="ARBA" id="ARBA00022737"/>
    </source>
</evidence>
<dbReference type="GO" id="GO:0015031">
    <property type="term" value="P:protein transport"/>
    <property type="evidence" value="ECO:0007669"/>
    <property type="project" value="UniProtKB-KW"/>
</dbReference>
<dbReference type="SUPFAM" id="SSF50969">
    <property type="entry name" value="YVTN repeat-like/Quinoprotein amine dehydrogenase"/>
    <property type="match status" value="1"/>
</dbReference>
<keyword evidence="5" id="KW-0963">Cytoplasm</keyword>
<dbReference type="GO" id="GO:0000139">
    <property type="term" value="C:Golgi membrane"/>
    <property type="evidence" value="ECO:0007669"/>
    <property type="project" value="UniProtKB-SubCell"/>
</dbReference>
<evidence type="ECO:0000259" key="15">
    <source>
        <dbReference type="Pfam" id="PF23953"/>
    </source>
</evidence>
<evidence type="ECO:0000256" key="8">
    <source>
        <dbReference type="ARBA" id="ARBA00022892"/>
    </source>
</evidence>
<keyword evidence="12" id="KW-0968">Cytoplasmic vesicle</keyword>
<dbReference type="Proteomes" id="UP001626550">
    <property type="component" value="Unassembled WGS sequence"/>
</dbReference>
<evidence type="ECO:0000256" key="11">
    <source>
        <dbReference type="ARBA" id="ARBA00023136"/>
    </source>
</evidence>
<keyword evidence="8" id="KW-0931">ER-Golgi transport</keyword>
<evidence type="ECO:0000256" key="9">
    <source>
        <dbReference type="ARBA" id="ARBA00022927"/>
    </source>
</evidence>
<evidence type="ECO:0000259" key="14">
    <source>
        <dbReference type="Pfam" id="PF04053"/>
    </source>
</evidence>
<evidence type="ECO:0000256" key="4">
    <source>
        <dbReference type="ARBA" id="ARBA00022448"/>
    </source>
</evidence>
<dbReference type="InterPro" id="IPR006692">
    <property type="entry name" value="Beta-prop_COPA/B_2nd"/>
</dbReference>
<feature type="compositionally biased region" description="Basic and acidic residues" evidence="13">
    <location>
        <begin position="535"/>
        <end position="545"/>
    </location>
</feature>
<feature type="region of interest" description="Disordered" evidence="13">
    <location>
        <begin position="465"/>
        <end position="568"/>
    </location>
</feature>
<feature type="non-terminal residue" evidence="16">
    <location>
        <position position="1"/>
    </location>
</feature>
<comment type="subcellular location">
    <subcellularLocation>
        <location evidence="2">Cytoplasmic vesicle</location>
        <location evidence="2">COPI-coated vesicle membrane</location>
        <topology evidence="2">Peripheral membrane protein</topology>
        <orientation evidence="2">Cytoplasmic side</orientation>
    </subcellularLocation>
    <subcellularLocation>
        <location evidence="1">Golgi apparatus membrane</location>
        <topology evidence="1">Peripheral membrane protein</topology>
        <orientation evidence="1">Cytoplasmic side</orientation>
    </subcellularLocation>
</comment>
<evidence type="ECO:0000256" key="2">
    <source>
        <dbReference type="ARBA" id="ARBA00004347"/>
    </source>
</evidence>
<dbReference type="Pfam" id="PF23953">
    <property type="entry name" value="TPR_COPA_B"/>
    <property type="match status" value="1"/>
</dbReference>
<keyword evidence="10" id="KW-0333">Golgi apparatus</keyword>
<evidence type="ECO:0000313" key="17">
    <source>
        <dbReference type="Proteomes" id="UP001626550"/>
    </source>
</evidence>
<dbReference type="InterPro" id="IPR056176">
    <property type="entry name" value="TPR_COPA_B"/>
</dbReference>
<keyword evidence="11" id="KW-0472">Membrane</keyword>